<proteinExistence type="inferred from homology"/>
<dbReference type="PROSITE" id="PS00374">
    <property type="entry name" value="MGMT"/>
    <property type="match status" value="1"/>
</dbReference>
<keyword evidence="5" id="KW-0489">Methyltransferase</keyword>
<keyword evidence="8" id="KW-0234">DNA repair</keyword>
<feature type="compositionally biased region" description="Basic and acidic residues" evidence="12">
    <location>
        <begin position="87"/>
        <end position="98"/>
    </location>
</feature>
<comment type="catalytic activity">
    <reaction evidence="11">
        <text>a 6-O-methyl-2'-deoxyguanosine in DNA + L-cysteinyl-[protein] = S-methyl-L-cysteinyl-[protein] + a 2'-deoxyguanosine in DNA</text>
        <dbReference type="Rhea" id="RHEA:24000"/>
        <dbReference type="Rhea" id="RHEA-COMP:10131"/>
        <dbReference type="Rhea" id="RHEA-COMP:10132"/>
        <dbReference type="Rhea" id="RHEA-COMP:11367"/>
        <dbReference type="Rhea" id="RHEA-COMP:11368"/>
        <dbReference type="ChEBI" id="CHEBI:29950"/>
        <dbReference type="ChEBI" id="CHEBI:82612"/>
        <dbReference type="ChEBI" id="CHEBI:85445"/>
        <dbReference type="ChEBI" id="CHEBI:85448"/>
        <dbReference type="EC" id="2.1.1.63"/>
    </reaction>
</comment>
<dbReference type="Gene3D" id="1.10.10.10">
    <property type="entry name" value="Winged helix-like DNA-binding domain superfamily/Winged helix DNA-binding domain"/>
    <property type="match status" value="1"/>
</dbReference>
<evidence type="ECO:0000259" key="13">
    <source>
        <dbReference type="Pfam" id="PF01035"/>
    </source>
</evidence>
<evidence type="ECO:0000256" key="1">
    <source>
        <dbReference type="ARBA" id="ARBA00001286"/>
    </source>
</evidence>
<dbReference type="InterPro" id="IPR036217">
    <property type="entry name" value="MethylDNA_cys_MeTrfase_DNAb"/>
</dbReference>
<accession>A0A194S6Q9</accession>
<evidence type="ECO:0000256" key="8">
    <source>
        <dbReference type="ARBA" id="ARBA00023204"/>
    </source>
</evidence>
<evidence type="ECO:0000256" key="9">
    <source>
        <dbReference type="ARBA" id="ARBA00030795"/>
    </source>
</evidence>
<evidence type="ECO:0000256" key="3">
    <source>
        <dbReference type="ARBA" id="ARBA00011918"/>
    </source>
</evidence>
<evidence type="ECO:0000256" key="10">
    <source>
        <dbReference type="ARBA" id="ARBA00031621"/>
    </source>
</evidence>
<evidence type="ECO:0000256" key="2">
    <source>
        <dbReference type="ARBA" id="ARBA00008711"/>
    </source>
</evidence>
<comment type="catalytic activity">
    <reaction evidence="1">
        <text>a 4-O-methyl-thymidine in DNA + L-cysteinyl-[protein] = a thymidine in DNA + S-methyl-L-cysteinyl-[protein]</text>
        <dbReference type="Rhea" id="RHEA:53428"/>
        <dbReference type="Rhea" id="RHEA-COMP:10131"/>
        <dbReference type="Rhea" id="RHEA-COMP:10132"/>
        <dbReference type="Rhea" id="RHEA-COMP:13555"/>
        <dbReference type="Rhea" id="RHEA-COMP:13556"/>
        <dbReference type="ChEBI" id="CHEBI:29950"/>
        <dbReference type="ChEBI" id="CHEBI:82612"/>
        <dbReference type="ChEBI" id="CHEBI:137386"/>
        <dbReference type="ChEBI" id="CHEBI:137387"/>
        <dbReference type="EC" id="2.1.1.63"/>
    </reaction>
</comment>
<reference evidence="14 15" key="1">
    <citation type="journal article" date="2015" name="Front. Microbiol.">
        <title>Genome sequence of the plant growth promoting endophytic yeast Rhodotorula graminis WP1.</title>
        <authorList>
            <person name="Firrincieli A."/>
            <person name="Otillar R."/>
            <person name="Salamov A."/>
            <person name="Schmutz J."/>
            <person name="Khan Z."/>
            <person name="Redman R.S."/>
            <person name="Fleck N.D."/>
            <person name="Lindquist E."/>
            <person name="Grigoriev I.V."/>
            <person name="Doty S.L."/>
        </authorList>
    </citation>
    <scope>NUCLEOTIDE SEQUENCE [LARGE SCALE GENOMIC DNA]</scope>
    <source>
        <strain evidence="14 15">WP1</strain>
    </source>
</reference>
<dbReference type="NCBIfam" id="TIGR00589">
    <property type="entry name" value="ogt"/>
    <property type="match status" value="1"/>
</dbReference>
<dbReference type="InterPro" id="IPR001497">
    <property type="entry name" value="MethylDNA_cys_MeTrfase_AS"/>
</dbReference>
<dbReference type="GeneID" id="28973679"/>
<name>A0A194S6Q9_RHOGW</name>
<gene>
    <name evidence="14" type="ORF">RHOBADRAFT_34801</name>
</gene>
<dbReference type="GO" id="GO:0003908">
    <property type="term" value="F:methylated-DNA-[protein]-cysteine S-methyltransferase activity"/>
    <property type="evidence" value="ECO:0007669"/>
    <property type="project" value="UniProtKB-EC"/>
</dbReference>
<keyword evidence="15" id="KW-1185">Reference proteome</keyword>
<evidence type="ECO:0000313" key="14">
    <source>
        <dbReference type="EMBL" id="KPV76180.1"/>
    </source>
</evidence>
<feature type="non-terminal residue" evidence="14">
    <location>
        <position position="1"/>
    </location>
</feature>
<evidence type="ECO:0000256" key="6">
    <source>
        <dbReference type="ARBA" id="ARBA00022679"/>
    </source>
</evidence>
<comment type="similarity">
    <text evidence="2">Belongs to the MGMT family.</text>
</comment>
<sequence length="155" mass="15982">QLYDLLLTVPPGSVTTYAQLATLLDSSARAVGSALRNNPFAPFVPCHRVIASTLYIGGFGGEWIKPGPGARGRAAAKANGDGGGDGDEGRRTGEKRELLRREGVEFDAKGFLRTKRSLWDGGVVARESGAGAGPGSRGARTVTALDDSLVGTALG</sequence>
<dbReference type="STRING" id="578459.A0A194S6Q9"/>
<dbReference type="OMA" id="VLFDGPW"/>
<keyword evidence="6" id="KW-0808">Transferase</keyword>
<feature type="compositionally biased region" description="Low complexity" evidence="12">
    <location>
        <begin position="69"/>
        <end position="79"/>
    </location>
</feature>
<keyword evidence="7" id="KW-0227">DNA damage</keyword>
<dbReference type="PANTHER" id="PTHR10815">
    <property type="entry name" value="METHYLATED-DNA--PROTEIN-CYSTEINE METHYLTRANSFERASE"/>
    <property type="match status" value="1"/>
</dbReference>
<evidence type="ECO:0000256" key="5">
    <source>
        <dbReference type="ARBA" id="ARBA00022603"/>
    </source>
</evidence>
<dbReference type="PANTHER" id="PTHR10815:SF13">
    <property type="entry name" value="METHYLATED-DNA--PROTEIN-CYSTEINE METHYLTRANSFERASE"/>
    <property type="match status" value="1"/>
</dbReference>
<dbReference type="CDD" id="cd06445">
    <property type="entry name" value="ATase"/>
    <property type="match status" value="1"/>
</dbReference>
<dbReference type="Proteomes" id="UP000053890">
    <property type="component" value="Unassembled WGS sequence"/>
</dbReference>
<protein>
    <recommendedName>
        <fullName evidence="4">Methylated-DNA--protein-cysteine methyltransferase</fullName>
        <ecNumber evidence="3">2.1.1.63</ecNumber>
    </recommendedName>
    <alternativeName>
        <fullName evidence="9">6-O-methylguanine-DNA methyltransferase</fullName>
    </alternativeName>
    <alternativeName>
        <fullName evidence="10">O-6-methylguanine-DNA-alkyltransferase</fullName>
    </alternativeName>
</protein>
<evidence type="ECO:0000256" key="7">
    <source>
        <dbReference type="ARBA" id="ARBA00022763"/>
    </source>
</evidence>
<feature type="region of interest" description="Disordered" evidence="12">
    <location>
        <begin position="69"/>
        <end position="98"/>
    </location>
</feature>
<dbReference type="InterPro" id="IPR036388">
    <property type="entry name" value="WH-like_DNA-bd_sf"/>
</dbReference>
<evidence type="ECO:0000256" key="11">
    <source>
        <dbReference type="ARBA" id="ARBA00049348"/>
    </source>
</evidence>
<dbReference type="GO" id="GO:0006281">
    <property type="term" value="P:DNA repair"/>
    <property type="evidence" value="ECO:0007669"/>
    <property type="project" value="UniProtKB-KW"/>
</dbReference>
<dbReference type="OrthoDB" id="1907495at2759"/>
<dbReference type="EMBL" id="KQ474076">
    <property type="protein sequence ID" value="KPV76180.1"/>
    <property type="molecule type" value="Genomic_DNA"/>
</dbReference>
<organism evidence="14 15">
    <name type="scientific">Rhodotorula graminis (strain WP1)</name>
    <dbReference type="NCBI Taxonomy" id="578459"/>
    <lineage>
        <taxon>Eukaryota</taxon>
        <taxon>Fungi</taxon>
        <taxon>Dikarya</taxon>
        <taxon>Basidiomycota</taxon>
        <taxon>Pucciniomycotina</taxon>
        <taxon>Microbotryomycetes</taxon>
        <taxon>Sporidiobolales</taxon>
        <taxon>Sporidiobolaceae</taxon>
        <taxon>Rhodotorula</taxon>
    </lineage>
</organism>
<evidence type="ECO:0000256" key="4">
    <source>
        <dbReference type="ARBA" id="ARBA00015377"/>
    </source>
</evidence>
<feature type="domain" description="Methylated-DNA-[protein]-cysteine S-methyltransferase DNA binding" evidence="13">
    <location>
        <begin position="2"/>
        <end position="62"/>
    </location>
</feature>
<evidence type="ECO:0000313" key="15">
    <source>
        <dbReference type="Proteomes" id="UP000053890"/>
    </source>
</evidence>
<dbReference type="AlphaFoldDB" id="A0A194S6Q9"/>
<evidence type="ECO:0000256" key="12">
    <source>
        <dbReference type="SAM" id="MobiDB-lite"/>
    </source>
</evidence>
<dbReference type="Pfam" id="PF01035">
    <property type="entry name" value="DNA_binding_1"/>
    <property type="match status" value="1"/>
</dbReference>
<dbReference type="RefSeq" id="XP_018272229.1">
    <property type="nucleotide sequence ID" value="XM_018413230.1"/>
</dbReference>
<dbReference type="GO" id="GO:0032259">
    <property type="term" value="P:methylation"/>
    <property type="evidence" value="ECO:0007669"/>
    <property type="project" value="UniProtKB-KW"/>
</dbReference>
<dbReference type="InterPro" id="IPR014048">
    <property type="entry name" value="MethylDNA_cys_MeTrfase_DNA-bd"/>
</dbReference>
<dbReference type="EC" id="2.1.1.63" evidence="3"/>
<dbReference type="SUPFAM" id="SSF46767">
    <property type="entry name" value="Methylated DNA-protein cysteine methyltransferase, C-terminal domain"/>
    <property type="match status" value="1"/>
</dbReference>